<dbReference type="Proteomes" id="UP000034006">
    <property type="component" value="Unassembled WGS sequence"/>
</dbReference>
<evidence type="ECO:0000259" key="5">
    <source>
        <dbReference type="Pfam" id="PF09360"/>
    </source>
</evidence>
<dbReference type="GO" id="GO:0051537">
    <property type="term" value="F:2 iron, 2 sulfur cluster binding"/>
    <property type="evidence" value="ECO:0007669"/>
    <property type="project" value="UniProtKB-KW"/>
</dbReference>
<reference evidence="6 7" key="1">
    <citation type="journal article" date="2015" name="Nature">
        <title>rRNA introns, odd ribosomes, and small enigmatic genomes across a large radiation of phyla.</title>
        <authorList>
            <person name="Brown C.T."/>
            <person name="Hug L.A."/>
            <person name="Thomas B.C."/>
            <person name="Sharon I."/>
            <person name="Castelle C.J."/>
            <person name="Singh A."/>
            <person name="Wilkins M.J."/>
            <person name="Williams K.H."/>
            <person name="Banfield J.F."/>
        </authorList>
    </citation>
    <scope>NUCLEOTIDE SEQUENCE [LARGE SCALE GENOMIC DNA]</scope>
</reference>
<dbReference type="AlphaFoldDB" id="A0A0G1I049"/>
<keyword evidence="2" id="KW-0479">Metal-binding</keyword>
<organism evidence="6 7">
    <name type="scientific">Candidatus Collierbacteria bacterium GW2011_GWB2_44_22</name>
    <dbReference type="NCBI Taxonomy" id="1618387"/>
    <lineage>
        <taxon>Bacteria</taxon>
        <taxon>Candidatus Collieribacteriota</taxon>
    </lineage>
</organism>
<keyword evidence="1" id="KW-0001">2Fe-2S</keyword>
<sequence length="66" mass="7453">MKVGDKDICMCGLSENQPFCDQSHKKTLQEDEKKLYWYVNGKAEEIVTETDDSCCEGDCCGGQCQH</sequence>
<proteinExistence type="predicted"/>
<comment type="caution">
    <text evidence="6">The sequence shown here is derived from an EMBL/GenBank/DDBJ whole genome shotgun (WGS) entry which is preliminary data.</text>
</comment>
<protein>
    <recommendedName>
        <fullName evidence="5">Iron-binding zinc finger CDGSH type domain-containing protein</fullName>
    </recommendedName>
</protein>
<evidence type="ECO:0000256" key="1">
    <source>
        <dbReference type="ARBA" id="ARBA00022714"/>
    </source>
</evidence>
<evidence type="ECO:0000256" key="3">
    <source>
        <dbReference type="ARBA" id="ARBA00023004"/>
    </source>
</evidence>
<evidence type="ECO:0000256" key="4">
    <source>
        <dbReference type="ARBA" id="ARBA00023014"/>
    </source>
</evidence>
<dbReference type="EMBL" id="LCIH01000003">
    <property type="protein sequence ID" value="KKT52178.1"/>
    <property type="molecule type" value="Genomic_DNA"/>
</dbReference>
<dbReference type="InterPro" id="IPR042216">
    <property type="entry name" value="MitoNEET_CISD"/>
</dbReference>
<evidence type="ECO:0000313" key="7">
    <source>
        <dbReference type="Proteomes" id="UP000034006"/>
    </source>
</evidence>
<accession>A0A0G1I049</accession>
<keyword evidence="3" id="KW-0408">Iron</keyword>
<evidence type="ECO:0000313" key="6">
    <source>
        <dbReference type="EMBL" id="KKT52178.1"/>
    </source>
</evidence>
<name>A0A0G1I049_9BACT</name>
<keyword evidence="4" id="KW-0411">Iron-sulfur</keyword>
<dbReference type="Gene3D" id="3.40.5.90">
    <property type="entry name" value="CDGSH iron-sulfur domain, mitoNEET-type"/>
    <property type="match status" value="1"/>
</dbReference>
<gene>
    <name evidence="6" type="ORF">UW44_C0003G0021</name>
</gene>
<evidence type="ECO:0000256" key="2">
    <source>
        <dbReference type="ARBA" id="ARBA00022723"/>
    </source>
</evidence>
<feature type="domain" description="Iron-binding zinc finger CDGSH type" evidence="5">
    <location>
        <begin position="8"/>
        <end position="25"/>
    </location>
</feature>
<dbReference type="GO" id="GO:0046872">
    <property type="term" value="F:metal ion binding"/>
    <property type="evidence" value="ECO:0007669"/>
    <property type="project" value="UniProtKB-KW"/>
</dbReference>
<dbReference type="Pfam" id="PF09360">
    <property type="entry name" value="zf-CDGSH"/>
    <property type="match status" value="1"/>
</dbReference>
<dbReference type="STRING" id="1618387.UW44_C0003G0021"/>
<dbReference type="InterPro" id="IPR018967">
    <property type="entry name" value="FeS-contain_CDGSH-typ"/>
</dbReference>
<dbReference type="GO" id="GO:0005737">
    <property type="term" value="C:cytoplasm"/>
    <property type="evidence" value="ECO:0007669"/>
    <property type="project" value="UniProtKB-ARBA"/>
</dbReference>